<evidence type="ECO:0008006" key="3">
    <source>
        <dbReference type="Google" id="ProtNLM"/>
    </source>
</evidence>
<gene>
    <name evidence="1" type="ORF">DT23_08620</name>
</gene>
<dbReference type="AlphaFoldDB" id="A0A074J8Y7"/>
<protein>
    <recommendedName>
        <fullName evidence="3">Flagellar assembly protein FliH/Type III secretion system HrpE domain-containing protein</fullName>
    </recommendedName>
</protein>
<dbReference type="Proteomes" id="UP000027471">
    <property type="component" value="Unassembled WGS sequence"/>
</dbReference>
<keyword evidence="2" id="KW-1185">Reference proteome</keyword>
<proteinExistence type="predicted"/>
<accession>A0A074J8Y7</accession>
<sequence>MAQRLKLESFEPRAPEDEAIEIEPVAFEEAKLAAFEKGYQAGWDDAVAAQNSETARLHGDLGRNLQALSFTFHEARHHMLEALRPLLIDMTAKVLPEVARASLPALVAEQLMPLAEELASAPVTVLANPSALPQIEEILTRDDSLPLAFAAENSLSEGQVYLRFSETETRIDLDAVIATISQAVATYFNTSAEEPSHD</sequence>
<dbReference type="RefSeq" id="WP_038133429.1">
    <property type="nucleotide sequence ID" value="NZ_AUNB01000084.1"/>
</dbReference>
<evidence type="ECO:0000313" key="2">
    <source>
        <dbReference type="Proteomes" id="UP000027471"/>
    </source>
</evidence>
<dbReference type="STRING" id="1353528.DT23_08620"/>
<organism evidence="1 2">
    <name type="scientific">Thioclava indica</name>
    <dbReference type="NCBI Taxonomy" id="1353528"/>
    <lineage>
        <taxon>Bacteria</taxon>
        <taxon>Pseudomonadati</taxon>
        <taxon>Pseudomonadota</taxon>
        <taxon>Alphaproteobacteria</taxon>
        <taxon>Rhodobacterales</taxon>
        <taxon>Paracoccaceae</taxon>
        <taxon>Thioclava</taxon>
    </lineage>
</organism>
<dbReference type="eggNOG" id="COG1317">
    <property type="taxonomic scope" value="Bacteria"/>
</dbReference>
<dbReference type="EMBL" id="AUNB01000084">
    <property type="protein sequence ID" value="KEO52340.1"/>
    <property type="molecule type" value="Genomic_DNA"/>
</dbReference>
<name>A0A074J8Y7_9RHOB</name>
<reference evidence="1 2" key="1">
    <citation type="journal article" date="2015" name="Antonie Van Leeuwenhoek">
        <title>Thioclava indica sp. nov., isolated from surface seawater of the Indian Ocean.</title>
        <authorList>
            <person name="Liu Y."/>
            <person name="Lai Q."/>
            <person name="Du J."/>
            <person name="Xu H."/>
            <person name="Jiang L."/>
            <person name="Shao Z."/>
        </authorList>
    </citation>
    <scope>NUCLEOTIDE SEQUENCE [LARGE SCALE GENOMIC DNA]</scope>
    <source>
        <strain evidence="1 2">DT23-4</strain>
    </source>
</reference>
<evidence type="ECO:0000313" key="1">
    <source>
        <dbReference type="EMBL" id="KEO52340.1"/>
    </source>
</evidence>
<comment type="caution">
    <text evidence="1">The sequence shown here is derived from an EMBL/GenBank/DDBJ whole genome shotgun (WGS) entry which is preliminary data.</text>
</comment>
<dbReference type="OrthoDB" id="7870971at2"/>